<name>A0A1H2HX32_9PSED</name>
<evidence type="ECO:0000256" key="1">
    <source>
        <dbReference type="SAM" id="MobiDB-lite"/>
    </source>
</evidence>
<gene>
    <name evidence="2" type="ORF">SAMN04490197_5331</name>
</gene>
<proteinExistence type="predicted"/>
<evidence type="ECO:0000313" key="2">
    <source>
        <dbReference type="EMBL" id="SDU36483.1"/>
    </source>
</evidence>
<dbReference type="RefSeq" id="WP_057723074.1">
    <property type="nucleotide sequence ID" value="NZ_JYLM01000003.1"/>
</dbReference>
<accession>A0A1H2HX32</accession>
<evidence type="ECO:0000313" key="3">
    <source>
        <dbReference type="Proteomes" id="UP000183653"/>
    </source>
</evidence>
<dbReference type="EMBL" id="LT629782">
    <property type="protein sequence ID" value="SDU36483.1"/>
    <property type="molecule type" value="Genomic_DNA"/>
</dbReference>
<dbReference type="OrthoDB" id="7024978at2"/>
<organism evidence="2 3">
    <name type="scientific">Pseudomonas orientalis</name>
    <dbReference type="NCBI Taxonomy" id="76758"/>
    <lineage>
        <taxon>Bacteria</taxon>
        <taxon>Pseudomonadati</taxon>
        <taxon>Pseudomonadota</taxon>
        <taxon>Gammaproteobacteria</taxon>
        <taxon>Pseudomonadales</taxon>
        <taxon>Pseudomonadaceae</taxon>
        <taxon>Pseudomonas</taxon>
    </lineage>
</organism>
<reference evidence="2 3" key="1">
    <citation type="submission" date="2016-10" db="EMBL/GenBank/DDBJ databases">
        <authorList>
            <person name="Varghese N."/>
            <person name="Submissions S."/>
        </authorList>
    </citation>
    <scope>NUCLEOTIDE SEQUENCE [LARGE SCALE GENOMIC DNA]</scope>
    <source>
        <strain evidence="2 3">BS2775</strain>
    </source>
</reference>
<protein>
    <submittedName>
        <fullName evidence="2">Uncharacterized protein</fullName>
    </submittedName>
</protein>
<feature type="region of interest" description="Disordered" evidence="1">
    <location>
        <begin position="1"/>
        <end position="33"/>
    </location>
</feature>
<keyword evidence="3" id="KW-1185">Reference proteome</keyword>
<dbReference type="Proteomes" id="UP000183653">
    <property type="component" value="Chromosome I"/>
</dbReference>
<dbReference type="AlphaFoldDB" id="A0A1H2HX32"/>
<sequence>MSDSNSPARRRRALLPRSGLQRPQFPGADDPTILELDAPNPSQTLPLEWDEAARTLPLQLHDQDLEVTIAKVWPFNLHTENMVTTVEYRWDDVAVHSYHIQGPYDPDALFPLVQYLPASILSNGGISRLIYRVSARLIGPTDSFPTLINVDKTPPNGGNPAPELQVDEEARYELTDDYLVRHAGLPFELARWFDMRIGDEVPYYYADLQNVGLAGTLFITREHVLGAPIRGLIPEAHVRASGRGKRFASCRLEDRGGNVGQFSDPIELYASPVVLPDLPRPFIESAELDGVVTLDDVRRWLAVTITRIDEAEAEDEIHPFWNTHALDIQLIGEVQTWPIRASVAWAIVAAGGFSTRYPLRVRYVYRRGTASKDSPDSFYEVDLRVAGPDPSGPDPINRKLALPIVKGVTGDNILTSADSPGPVPVEVLLFVNPKVGERLELCWNTDDQIVAVYDVQPGDRAGQLIILWVSWAVASSIALAEVYYWTDNGINRQRSPSASVRVRLDTLTGLKSPLLLNDSELGFIACGTSPAPYEGVYIGIPWHAIHFEPFDCVHLYWASYPTNDGSGEPFRGTEVFFEYELTSDDYDRGYAQIRILPFDLITAPGLVPGFGSAVVQYRLFKRTGDTGLSSRKLIYIDLKISGGGTCLGPHDGSE</sequence>